<keyword evidence="2" id="KW-0732">Signal</keyword>
<name>A0A0G4HBU7_9ALVE</name>
<dbReference type="EMBL" id="CDMZ01002199">
    <property type="protein sequence ID" value="CEM41248.1"/>
    <property type="molecule type" value="Genomic_DNA"/>
</dbReference>
<feature type="region of interest" description="Disordered" evidence="1">
    <location>
        <begin position="611"/>
        <end position="637"/>
    </location>
</feature>
<evidence type="ECO:0000256" key="1">
    <source>
        <dbReference type="SAM" id="MobiDB-lite"/>
    </source>
</evidence>
<dbReference type="Gene3D" id="3.15.20.10">
    <property type="entry name" value="Bactericidal permeability-increasing protein, domain 2"/>
    <property type="match status" value="1"/>
</dbReference>
<reference evidence="3" key="1">
    <citation type="submission" date="2014-11" db="EMBL/GenBank/DDBJ databases">
        <authorList>
            <person name="Otto D Thomas"/>
            <person name="Naeem Raeece"/>
        </authorList>
    </citation>
    <scope>NUCLEOTIDE SEQUENCE</scope>
</reference>
<sequence>MYLWASPLLLVQLLLICVGPSHARLPNVWLGGGEGNLQSALSNGSCHDTCKEESKKAGNTFPGLGTVVGTAPFCGATCHEDCTGRICKGDWRDGKKCNTGQKVCCCAATEWSRPHEPDVFSPESFPVGVLMTRTLFKESLSQLQKDTIKKQLLTLLNAQLPQRNMNFPTEESRPSDQIWINISGGQKGHFLITKLDVGGVMMDAQGHDEIGFAIQVSVQVKASLMAHMFYKRCYAQVRLIIPDMMIFVHVRLTNSRNDDTHLTPIYEIDPYATAGDFNIDVDEVKEQESGLCDDIHVVATELSGPVLDGISGTVRGMKNDVAAAVHKAVKPMLDFDIDGFVVEAKTRMLGYNARSLWTMVKMTYMKPSPKCTGWTSKNSCAGRIVSELERGGGGPNMALMLHDWQVGNLLCELAQRKSSVVSWELGSALSTVFWSLVGPLDSRFESPVSMKPVIAADPEPKMVTSGEKSLLHLPVGLSFKGTEKKTQKEVNLCTLTVEVVCQIGFSITSGKLTPQIKLNEVGSVKVVDSKVGKLVAYKLLLAGIAQILNLLGPQFNSFIEDEIPSFQLPTFLSLSDTKLLAYNKCLFVTTKAAIDFERLFTTVLEPLATQVPLPASPEPDSQPDAGTDSPTVAPVPSLLAIPPLHSWESEPKESSTHLAAVRSFV</sequence>
<feature type="signal peptide" evidence="2">
    <location>
        <begin position="1"/>
        <end position="23"/>
    </location>
</feature>
<gene>
    <name evidence="3" type="ORF">Cvel_25921</name>
</gene>
<feature type="chain" id="PRO_5005191804" description="Lipid-binding serum glycoprotein C-terminal domain-containing protein" evidence="2">
    <location>
        <begin position="24"/>
        <end position="665"/>
    </location>
</feature>
<evidence type="ECO:0000313" key="3">
    <source>
        <dbReference type="EMBL" id="CEM41248.1"/>
    </source>
</evidence>
<dbReference type="AlphaFoldDB" id="A0A0G4HBU7"/>
<dbReference type="PhylomeDB" id="A0A0G4HBU7"/>
<evidence type="ECO:0000256" key="2">
    <source>
        <dbReference type="SAM" id="SignalP"/>
    </source>
</evidence>
<evidence type="ECO:0008006" key="4">
    <source>
        <dbReference type="Google" id="ProtNLM"/>
    </source>
</evidence>
<dbReference type="VEuPathDB" id="CryptoDB:Cvel_25921"/>
<organism evidence="3">
    <name type="scientific">Chromera velia CCMP2878</name>
    <dbReference type="NCBI Taxonomy" id="1169474"/>
    <lineage>
        <taxon>Eukaryota</taxon>
        <taxon>Sar</taxon>
        <taxon>Alveolata</taxon>
        <taxon>Colpodellida</taxon>
        <taxon>Chromeraceae</taxon>
        <taxon>Chromera</taxon>
    </lineage>
</organism>
<protein>
    <recommendedName>
        <fullName evidence="4">Lipid-binding serum glycoprotein C-terminal domain-containing protein</fullName>
    </recommendedName>
</protein>
<proteinExistence type="predicted"/>
<accession>A0A0G4HBU7</accession>